<dbReference type="RefSeq" id="WP_005989992.1">
    <property type="nucleotide sequence ID" value="NZ_AECZ01000001.1"/>
</dbReference>
<sequence>MLTDAPGVFLTVFGADATYTASNAGASIQAIVEDCAPWDGINASLRTSYNDGQARLGMAWVRPTDLPVVQVFGHTLEQDGRTWTVSDSWPEGDMLVLGLFRGVFVVDVEVKKDLEVSDGALGYKTVPTTIWTGKAAVHGLSGHERLLSGREIGVGYRNGFLPACPDLVPGCLIATPNETLHVTSSYTDHARGWTVFEAEARQEDQ</sequence>
<accession>E1JR07</accession>
<protein>
    <submittedName>
        <fullName evidence="1">Uncharacterized protein</fullName>
    </submittedName>
</protein>
<dbReference type="OrthoDB" id="5457499at2"/>
<dbReference type="STRING" id="596151.DesfrDRAFT_0056"/>
<proteinExistence type="predicted"/>
<evidence type="ECO:0000313" key="2">
    <source>
        <dbReference type="Proteomes" id="UP000006250"/>
    </source>
</evidence>
<name>E1JR07_SOLFR</name>
<dbReference type="EMBL" id="AECZ01000001">
    <property type="protein sequence ID" value="EFL53008.1"/>
    <property type="molecule type" value="Genomic_DNA"/>
</dbReference>
<dbReference type="Proteomes" id="UP000006250">
    <property type="component" value="Unassembled WGS sequence"/>
</dbReference>
<comment type="caution">
    <text evidence="1">The sequence shown here is derived from an EMBL/GenBank/DDBJ whole genome shotgun (WGS) entry which is preliminary data.</text>
</comment>
<gene>
    <name evidence="1" type="ORF">DesfrDRAFT_0056</name>
</gene>
<organism evidence="1 2">
    <name type="scientific">Solidesulfovibrio fructosivorans JJ]</name>
    <dbReference type="NCBI Taxonomy" id="596151"/>
    <lineage>
        <taxon>Bacteria</taxon>
        <taxon>Pseudomonadati</taxon>
        <taxon>Thermodesulfobacteriota</taxon>
        <taxon>Desulfovibrionia</taxon>
        <taxon>Desulfovibrionales</taxon>
        <taxon>Desulfovibrionaceae</taxon>
        <taxon>Solidesulfovibrio</taxon>
    </lineage>
</organism>
<keyword evidence="2" id="KW-1185">Reference proteome</keyword>
<dbReference type="AlphaFoldDB" id="E1JR07"/>
<dbReference type="Pfam" id="PF05354">
    <property type="entry name" value="Phage_attach"/>
    <property type="match status" value="1"/>
</dbReference>
<dbReference type="eggNOG" id="ENOG5031TBZ">
    <property type="taxonomic scope" value="Bacteria"/>
</dbReference>
<reference evidence="1 2" key="1">
    <citation type="submission" date="2010-08" db="EMBL/GenBank/DDBJ databases">
        <title>The draft genome of Desulfovibrio fructosovorans JJ.</title>
        <authorList>
            <consortium name="US DOE Joint Genome Institute (JGI-PGF)"/>
            <person name="Lucas S."/>
            <person name="Copeland A."/>
            <person name="Lapidus A."/>
            <person name="Cheng J.-F."/>
            <person name="Bruce D."/>
            <person name="Goodwin L."/>
            <person name="Pitluck S."/>
            <person name="Land M.L."/>
            <person name="Hauser L."/>
            <person name="Chang Y.-J."/>
            <person name="Jeffries C."/>
            <person name="Wall J.D."/>
            <person name="Stahl D.A."/>
            <person name="Arkin A.P."/>
            <person name="Dehal P."/>
            <person name="Stolyar S.M."/>
            <person name="Hazen T.C."/>
            <person name="Woyke T.J."/>
        </authorList>
    </citation>
    <scope>NUCLEOTIDE SEQUENCE [LARGE SCALE GENOMIC DNA]</scope>
    <source>
        <strain evidence="1 2">JJ</strain>
    </source>
</reference>
<evidence type="ECO:0000313" key="1">
    <source>
        <dbReference type="EMBL" id="EFL53008.1"/>
    </source>
</evidence>
<dbReference type="GO" id="GO:0019068">
    <property type="term" value="P:virion assembly"/>
    <property type="evidence" value="ECO:0007669"/>
    <property type="project" value="InterPro"/>
</dbReference>
<dbReference type="InterPro" id="IPR008018">
    <property type="entry name" value="Phage_tail_attach_FII"/>
</dbReference>